<protein>
    <submittedName>
        <fullName evidence="1">Uncharacterized protein</fullName>
    </submittedName>
</protein>
<dbReference type="EMBL" id="FMVM01000023">
    <property type="protein sequence ID" value="SCZ10102.1"/>
    <property type="molecule type" value="Genomic_DNA"/>
</dbReference>
<gene>
    <name evidence="1" type="ORF">SAMN05720606_12327</name>
</gene>
<dbReference type="AlphaFoldDB" id="A0A1G5LB51"/>
<reference evidence="2" key="1">
    <citation type="submission" date="2016-10" db="EMBL/GenBank/DDBJ databases">
        <authorList>
            <person name="Varghese N."/>
            <person name="Submissions S."/>
        </authorList>
    </citation>
    <scope>NUCLEOTIDE SEQUENCE [LARGE SCALE GENOMIC DNA]</scope>
    <source>
        <strain evidence="2">BL9</strain>
    </source>
</reference>
<evidence type="ECO:0000313" key="2">
    <source>
        <dbReference type="Proteomes" id="UP000198538"/>
    </source>
</evidence>
<dbReference type="Proteomes" id="UP000198538">
    <property type="component" value="Unassembled WGS sequence"/>
</dbReference>
<dbReference type="RefSeq" id="WP_090924465.1">
    <property type="nucleotide sequence ID" value="NZ_FMVM01000023.1"/>
</dbReference>
<dbReference type="STRING" id="582692.SAMN05720606_12327"/>
<keyword evidence="2" id="KW-1185">Reference proteome</keyword>
<name>A0A1G5LB51_9BACL</name>
<evidence type="ECO:0000313" key="1">
    <source>
        <dbReference type="EMBL" id="SCZ10102.1"/>
    </source>
</evidence>
<proteinExistence type="predicted"/>
<accession>A0A1G5LB51</accession>
<sequence>MEPVTVLTDGERCINFEKIKPLFEDWIASAPSDSVKGTGRGDWENSRFCIVDYRNADQAIAAAKAVRAFVPDVPLLVITDFTSLVRKRHLQQITGTGVMKLMLWNEQDPDQLVSGIEKWLQTFGYETPITMPSALHIR</sequence>
<organism evidence="1 2">
    <name type="scientific">Paenibacillus polysaccharolyticus</name>
    <dbReference type="NCBI Taxonomy" id="582692"/>
    <lineage>
        <taxon>Bacteria</taxon>
        <taxon>Bacillati</taxon>
        <taxon>Bacillota</taxon>
        <taxon>Bacilli</taxon>
        <taxon>Bacillales</taxon>
        <taxon>Paenibacillaceae</taxon>
        <taxon>Paenibacillus</taxon>
    </lineage>
</organism>